<feature type="domain" description="RING-type" evidence="20">
    <location>
        <begin position="272"/>
        <end position="310"/>
    </location>
</feature>
<dbReference type="PANTHER" id="PTHR23350:SF0">
    <property type="entry name" value="PEROXISOME BIOGENESIS FACTOR 10"/>
    <property type="match status" value="1"/>
</dbReference>
<keyword evidence="6" id="KW-0813">Transport</keyword>
<accession>A0A6G6FSL5</accession>
<keyword evidence="9" id="KW-0812">Transmembrane</keyword>
<evidence type="ECO:0000256" key="5">
    <source>
        <dbReference type="ARBA" id="ARBA00012483"/>
    </source>
</evidence>
<keyword evidence="11 19" id="KW-0863">Zinc-finger</keyword>
<dbReference type="PANTHER" id="PTHR23350">
    <property type="entry name" value="PEROXISOME ASSEMBLY PROTEIN 10"/>
    <property type="match status" value="1"/>
</dbReference>
<sequence>MLGNPLSFPSAQQAQIIRSNQRDLFQVSSLRDQTENVLRSWLGTRWLTRWDKEIDFAANVLYYGLTVGFGSQTLGEEYTDIWLTSTRTHRRPSPRLRTALILLPTLPSYVLSRWGSAIPHTSKTGALLRKIPTALEVLSEINLAIFYLRGTYYGIVKRILGLKYISAIPENPNARPPSYALLGILLGVRLIHRTLNALRARSSQSDTGPRQDEKGSRGTHAYEEIFIDDRRVSSILETANQEDAPPVPAEEDEGTILDISKVPAELRAGRNCTLCLEERTNSCATDCGHLFCWNCIIGWGREKAECPLCRQSLDLTSLLPVYNL</sequence>
<keyword evidence="14" id="KW-0653">Protein transport</keyword>
<comment type="pathway">
    <text evidence="3">Protein modification; protein ubiquitination.</text>
</comment>
<dbReference type="Pfam" id="PF13920">
    <property type="entry name" value="zf-C3HC4_3"/>
    <property type="match status" value="1"/>
</dbReference>
<comment type="catalytic activity">
    <reaction evidence="1">
        <text>S-ubiquitinyl-[E2 ubiquitin-conjugating enzyme]-L-cysteine + [acceptor protein]-L-lysine = [E2 ubiquitin-conjugating enzyme]-L-cysteine + N(6)-ubiquitinyl-[acceptor protein]-L-lysine.</text>
        <dbReference type="EC" id="2.3.2.27"/>
    </reaction>
</comment>
<evidence type="ECO:0000256" key="4">
    <source>
        <dbReference type="ARBA" id="ARBA00008704"/>
    </source>
</evidence>
<dbReference type="InterPro" id="IPR006845">
    <property type="entry name" value="Pex_N"/>
</dbReference>
<dbReference type="OrthoDB" id="6270329at2759"/>
<dbReference type="GO" id="GO:0016562">
    <property type="term" value="P:protein import into peroxisome matrix, receptor recycling"/>
    <property type="evidence" value="ECO:0007669"/>
    <property type="project" value="UniProtKB-ARBA"/>
</dbReference>
<organism evidence="22">
    <name type="scientific">Trametes gibbosa</name>
    <dbReference type="NCBI Taxonomy" id="160864"/>
    <lineage>
        <taxon>Eukaryota</taxon>
        <taxon>Fungi</taxon>
        <taxon>Dikarya</taxon>
        <taxon>Basidiomycota</taxon>
        <taxon>Agaricomycotina</taxon>
        <taxon>Agaricomycetes</taxon>
        <taxon>Polyporales</taxon>
        <taxon>Polyporaceae</taxon>
        <taxon>Trametes</taxon>
    </lineage>
</organism>
<dbReference type="GO" id="GO:0005778">
    <property type="term" value="C:peroxisomal membrane"/>
    <property type="evidence" value="ECO:0007669"/>
    <property type="project" value="UniProtKB-SubCell"/>
</dbReference>
<comment type="subcellular location">
    <subcellularLocation>
        <location evidence="2">Peroxisome membrane</location>
        <topology evidence="2">Multi-pass membrane protein</topology>
    </subcellularLocation>
</comment>
<evidence type="ECO:0000256" key="1">
    <source>
        <dbReference type="ARBA" id="ARBA00000900"/>
    </source>
</evidence>
<dbReference type="EMBL" id="MK805246">
    <property type="protein sequence ID" value="QIE48519.1"/>
    <property type="molecule type" value="mRNA"/>
</dbReference>
<evidence type="ECO:0000256" key="9">
    <source>
        <dbReference type="ARBA" id="ARBA00022692"/>
    </source>
</evidence>
<dbReference type="GO" id="GO:0016567">
    <property type="term" value="P:protein ubiquitination"/>
    <property type="evidence" value="ECO:0007669"/>
    <property type="project" value="UniProtKB-ARBA"/>
</dbReference>
<dbReference type="PROSITE" id="PS00518">
    <property type="entry name" value="ZF_RING_1"/>
    <property type="match status" value="1"/>
</dbReference>
<dbReference type="SMART" id="SM00184">
    <property type="entry name" value="RING"/>
    <property type="match status" value="1"/>
</dbReference>
<protein>
    <recommendedName>
        <fullName evidence="5">RING-type E3 ubiquitin transferase</fullName>
        <ecNumber evidence="5">2.3.2.27</ecNumber>
    </recommendedName>
    <alternativeName>
        <fullName evidence="18">Peroxin-10</fullName>
    </alternativeName>
</protein>
<evidence type="ECO:0000256" key="6">
    <source>
        <dbReference type="ARBA" id="ARBA00022448"/>
    </source>
</evidence>
<evidence type="ECO:0000256" key="17">
    <source>
        <dbReference type="ARBA" id="ARBA00023140"/>
    </source>
</evidence>
<evidence type="ECO:0000256" key="13">
    <source>
        <dbReference type="ARBA" id="ARBA00022833"/>
    </source>
</evidence>
<evidence type="ECO:0000256" key="7">
    <source>
        <dbReference type="ARBA" id="ARBA00022593"/>
    </source>
</evidence>
<evidence type="ECO:0000256" key="12">
    <source>
        <dbReference type="ARBA" id="ARBA00022786"/>
    </source>
</evidence>
<dbReference type="InterPro" id="IPR013083">
    <property type="entry name" value="Znf_RING/FYVE/PHD"/>
</dbReference>
<dbReference type="EMBL" id="MK805309">
    <property type="protein sequence ID" value="QIE48581.1"/>
    <property type="molecule type" value="mRNA"/>
</dbReference>
<evidence type="ECO:0000256" key="14">
    <source>
        <dbReference type="ARBA" id="ARBA00022927"/>
    </source>
</evidence>
<evidence type="ECO:0000256" key="3">
    <source>
        <dbReference type="ARBA" id="ARBA00004906"/>
    </source>
</evidence>
<dbReference type="GO" id="GO:0008270">
    <property type="term" value="F:zinc ion binding"/>
    <property type="evidence" value="ECO:0007669"/>
    <property type="project" value="UniProtKB-KW"/>
</dbReference>
<dbReference type="InterPro" id="IPR017907">
    <property type="entry name" value="Znf_RING_CS"/>
</dbReference>
<evidence type="ECO:0000256" key="15">
    <source>
        <dbReference type="ARBA" id="ARBA00022989"/>
    </source>
</evidence>
<keyword evidence="8" id="KW-0808">Transferase</keyword>
<evidence type="ECO:0000256" key="8">
    <source>
        <dbReference type="ARBA" id="ARBA00022679"/>
    </source>
</evidence>
<keyword evidence="10" id="KW-0479">Metal-binding</keyword>
<dbReference type="CDD" id="cd16527">
    <property type="entry name" value="RING-HC_PEX10"/>
    <property type="match status" value="1"/>
</dbReference>
<proteinExistence type="evidence at transcript level"/>
<reference evidence="22" key="1">
    <citation type="journal article" date="2019" name="J. For. Res.">
        <title>Expression and analysis of zinc finger family gene in Lenzites gibbosa.</title>
        <authorList>
            <person name="Zhang J."/>
            <person name="Chi Y."/>
            <person name="Li S."/>
            <person name="Zhang J."/>
            <person name="Chen J."/>
        </authorList>
    </citation>
    <scope>NUCLEOTIDE SEQUENCE</scope>
    <source>
        <strain evidence="21">ZnF112</strain>
        <strain evidence="22">ZnF175</strain>
    </source>
</reference>
<evidence type="ECO:0000256" key="16">
    <source>
        <dbReference type="ARBA" id="ARBA00023136"/>
    </source>
</evidence>
<dbReference type="PROSITE" id="PS50089">
    <property type="entry name" value="ZF_RING_2"/>
    <property type="match status" value="1"/>
</dbReference>
<dbReference type="InterPro" id="IPR025654">
    <property type="entry name" value="PEX2/10"/>
</dbReference>
<keyword evidence="7" id="KW-0962">Peroxisome biogenesis</keyword>
<dbReference type="EC" id="2.3.2.27" evidence="5"/>
<comment type="similarity">
    <text evidence="4">Belongs to the pex2/pex10/pex12 family.</text>
</comment>
<dbReference type="GO" id="GO:0061630">
    <property type="term" value="F:ubiquitin protein ligase activity"/>
    <property type="evidence" value="ECO:0007669"/>
    <property type="project" value="UniProtKB-EC"/>
</dbReference>
<name>A0A6G6FSL5_9APHY</name>
<keyword evidence="13" id="KW-0862">Zinc</keyword>
<evidence type="ECO:0000259" key="20">
    <source>
        <dbReference type="PROSITE" id="PS50089"/>
    </source>
</evidence>
<dbReference type="AlphaFoldDB" id="A0A6G6FSL5"/>
<evidence type="ECO:0000256" key="19">
    <source>
        <dbReference type="PROSITE-ProRule" id="PRU00175"/>
    </source>
</evidence>
<dbReference type="Pfam" id="PF04757">
    <property type="entry name" value="Pex2_Pex12"/>
    <property type="match status" value="1"/>
</dbReference>
<evidence type="ECO:0000313" key="21">
    <source>
        <dbReference type="EMBL" id="QIE48519.1"/>
    </source>
</evidence>
<evidence type="ECO:0000313" key="22">
    <source>
        <dbReference type="EMBL" id="QIE48581.1"/>
    </source>
</evidence>
<evidence type="ECO:0000256" key="18">
    <source>
        <dbReference type="ARBA" id="ARBA00041230"/>
    </source>
</evidence>
<keyword evidence="15" id="KW-1133">Transmembrane helix</keyword>
<keyword evidence="16" id="KW-0472">Membrane</keyword>
<dbReference type="Gene3D" id="3.30.40.10">
    <property type="entry name" value="Zinc/RING finger domain, C3HC4 (zinc finger)"/>
    <property type="match status" value="1"/>
</dbReference>
<evidence type="ECO:0000256" key="2">
    <source>
        <dbReference type="ARBA" id="ARBA00004585"/>
    </source>
</evidence>
<evidence type="ECO:0000256" key="10">
    <source>
        <dbReference type="ARBA" id="ARBA00022723"/>
    </source>
</evidence>
<dbReference type="InterPro" id="IPR001841">
    <property type="entry name" value="Znf_RING"/>
</dbReference>
<dbReference type="SUPFAM" id="SSF57850">
    <property type="entry name" value="RING/U-box"/>
    <property type="match status" value="1"/>
</dbReference>
<keyword evidence="12" id="KW-0833">Ubl conjugation pathway</keyword>
<keyword evidence="17" id="KW-0576">Peroxisome</keyword>
<evidence type="ECO:0000256" key="11">
    <source>
        <dbReference type="ARBA" id="ARBA00022771"/>
    </source>
</evidence>